<dbReference type="AlphaFoldDB" id="A0A1I0FIY1"/>
<accession>A0A1I0FIY1</accession>
<dbReference type="STRING" id="29364.SAMN04487772_13234"/>
<evidence type="ECO:0000259" key="11">
    <source>
        <dbReference type="Pfam" id="PF01467"/>
    </source>
</evidence>
<keyword evidence="4 10" id="KW-0808">Transferase</keyword>
<dbReference type="UniPathway" id="UPA00253">
    <property type="reaction ID" value="UER00332"/>
</dbReference>
<dbReference type="GO" id="GO:0004515">
    <property type="term" value="F:nicotinate-nucleotide adenylyltransferase activity"/>
    <property type="evidence" value="ECO:0007669"/>
    <property type="project" value="UniProtKB-UniRule"/>
</dbReference>
<dbReference type="Pfam" id="PF01467">
    <property type="entry name" value="CTP_transf_like"/>
    <property type="match status" value="1"/>
</dbReference>
<organism evidence="12 13">
    <name type="scientific">[Clostridium] polysaccharolyticum</name>
    <dbReference type="NCBI Taxonomy" id="29364"/>
    <lineage>
        <taxon>Bacteria</taxon>
        <taxon>Bacillati</taxon>
        <taxon>Bacillota</taxon>
        <taxon>Clostridia</taxon>
        <taxon>Lachnospirales</taxon>
        <taxon>Lachnospiraceae</taxon>
    </lineage>
</organism>
<dbReference type="NCBIfam" id="NF000840">
    <property type="entry name" value="PRK00071.1-3"/>
    <property type="match status" value="1"/>
</dbReference>
<feature type="domain" description="Cytidyltransferase-like" evidence="11">
    <location>
        <begin position="9"/>
        <end position="176"/>
    </location>
</feature>
<keyword evidence="6 10" id="KW-0547">Nucleotide-binding</keyword>
<dbReference type="SUPFAM" id="SSF52374">
    <property type="entry name" value="Nucleotidylyl transferase"/>
    <property type="match status" value="1"/>
</dbReference>
<evidence type="ECO:0000256" key="7">
    <source>
        <dbReference type="ARBA" id="ARBA00022840"/>
    </source>
</evidence>
<dbReference type="NCBIfam" id="TIGR00125">
    <property type="entry name" value="cyt_tran_rel"/>
    <property type="match status" value="1"/>
</dbReference>
<evidence type="ECO:0000256" key="9">
    <source>
        <dbReference type="ARBA" id="ARBA00048721"/>
    </source>
</evidence>
<keyword evidence="13" id="KW-1185">Reference proteome</keyword>
<keyword evidence="5 10" id="KW-0548">Nucleotidyltransferase</keyword>
<evidence type="ECO:0000256" key="10">
    <source>
        <dbReference type="HAMAP-Rule" id="MF_00244"/>
    </source>
</evidence>
<comment type="similarity">
    <text evidence="10">Belongs to the NadD family.</text>
</comment>
<dbReference type="CDD" id="cd02165">
    <property type="entry name" value="NMNAT"/>
    <property type="match status" value="1"/>
</dbReference>
<dbReference type="InterPro" id="IPR014729">
    <property type="entry name" value="Rossmann-like_a/b/a_fold"/>
</dbReference>
<evidence type="ECO:0000256" key="5">
    <source>
        <dbReference type="ARBA" id="ARBA00022695"/>
    </source>
</evidence>
<evidence type="ECO:0000256" key="8">
    <source>
        <dbReference type="ARBA" id="ARBA00023027"/>
    </source>
</evidence>
<evidence type="ECO:0000313" key="13">
    <source>
        <dbReference type="Proteomes" id="UP000199800"/>
    </source>
</evidence>
<evidence type="ECO:0000256" key="4">
    <source>
        <dbReference type="ARBA" id="ARBA00022679"/>
    </source>
</evidence>
<keyword evidence="3 10" id="KW-0662">Pyridine nucleotide biosynthesis</keyword>
<keyword evidence="7 10" id="KW-0067">ATP-binding</keyword>
<evidence type="ECO:0000256" key="3">
    <source>
        <dbReference type="ARBA" id="ARBA00022642"/>
    </source>
</evidence>
<dbReference type="GO" id="GO:0009435">
    <property type="term" value="P:NAD+ biosynthetic process"/>
    <property type="evidence" value="ECO:0007669"/>
    <property type="project" value="UniProtKB-UniRule"/>
</dbReference>
<dbReference type="PANTHER" id="PTHR39321:SF3">
    <property type="entry name" value="PHOSPHOPANTETHEINE ADENYLYLTRANSFERASE"/>
    <property type="match status" value="1"/>
</dbReference>
<dbReference type="PANTHER" id="PTHR39321">
    <property type="entry name" value="NICOTINATE-NUCLEOTIDE ADENYLYLTRANSFERASE-RELATED"/>
    <property type="match status" value="1"/>
</dbReference>
<name>A0A1I0FIY1_9FIRM</name>
<evidence type="ECO:0000256" key="6">
    <source>
        <dbReference type="ARBA" id="ARBA00022741"/>
    </source>
</evidence>
<dbReference type="InterPro" id="IPR004821">
    <property type="entry name" value="Cyt_trans-like"/>
</dbReference>
<dbReference type="GO" id="GO:0005524">
    <property type="term" value="F:ATP binding"/>
    <property type="evidence" value="ECO:0007669"/>
    <property type="project" value="UniProtKB-KW"/>
</dbReference>
<proteinExistence type="inferred from homology"/>
<dbReference type="EMBL" id="FOHN01000032">
    <property type="protein sequence ID" value="SET58233.1"/>
    <property type="molecule type" value="Genomic_DNA"/>
</dbReference>
<dbReference type="Gene3D" id="3.40.50.620">
    <property type="entry name" value="HUPs"/>
    <property type="match status" value="1"/>
</dbReference>
<dbReference type="InterPro" id="IPR005248">
    <property type="entry name" value="NadD/NMNAT"/>
</dbReference>
<dbReference type="Proteomes" id="UP000199800">
    <property type="component" value="Unassembled WGS sequence"/>
</dbReference>
<dbReference type="NCBIfam" id="TIGR00482">
    <property type="entry name" value="nicotinate (nicotinamide) nucleotide adenylyltransferase"/>
    <property type="match status" value="1"/>
</dbReference>
<protein>
    <recommendedName>
        <fullName evidence="10">Probable nicotinate-nucleotide adenylyltransferase</fullName>
        <ecNumber evidence="10">2.7.7.18</ecNumber>
    </recommendedName>
    <alternativeName>
        <fullName evidence="10">Deamido-NAD(+) diphosphorylase</fullName>
    </alternativeName>
    <alternativeName>
        <fullName evidence="10">Deamido-NAD(+) pyrophosphorylase</fullName>
    </alternativeName>
    <alternativeName>
        <fullName evidence="10">Nicotinate mononucleotide adenylyltransferase</fullName>
        <shortName evidence="10">NaMN adenylyltransferase</shortName>
    </alternativeName>
</protein>
<dbReference type="RefSeq" id="WP_242939747.1">
    <property type="nucleotide sequence ID" value="NZ_FOHN01000032.1"/>
</dbReference>
<comment type="catalytic activity">
    <reaction evidence="9 10">
        <text>nicotinate beta-D-ribonucleotide + ATP + H(+) = deamido-NAD(+) + diphosphate</text>
        <dbReference type="Rhea" id="RHEA:22860"/>
        <dbReference type="ChEBI" id="CHEBI:15378"/>
        <dbReference type="ChEBI" id="CHEBI:30616"/>
        <dbReference type="ChEBI" id="CHEBI:33019"/>
        <dbReference type="ChEBI" id="CHEBI:57502"/>
        <dbReference type="ChEBI" id="CHEBI:58437"/>
        <dbReference type="EC" id="2.7.7.18"/>
    </reaction>
</comment>
<dbReference type="EC" id="2.7.7.18" evidence="10"/>
<evidence type="ECO:0000313" key="12">
    <source>
        <dbReference type="EMBL" id="SET58233.1"/>
    </source>
</evidence>
<evidence type="ECO:0000256" key="2">
    <source>
        <dbReference type="ARBA" id="ARBA00005019"/>
    </source>
</evidence>
<gene>
    <name evidence="10" type="primary">nadD</name>
    <name evidence="12" type="ORF">SAMN04487772_13234</name>
</gene>
<comment type="function">
    <text evidence="1 10">Catalyzes the reversible adenylation of nicotinate mononucleotide (NaMN) to nicotinic acid adenine dinucleotide (NaAD).</text>
</comment>
<sequence>MNKKQRVGIMGGTFNPIHLGHVITGECARKQFALDEVVFMPSKNPPHKVIKEQVSFTDRSNMVKLAIQDNPCFTFSDMEFQREGVTYTVDTLRELHQIDENREYYFIIGADSLFDFEKWREPESILSLATILAASRYGIPEEKLLSQINYLTDRYGGTIQVVHMPTIGISSSGIRQMRKNGEDVRYFVDEKVRYYMEEHKLYLENSITRKK</sequence>
<keyword evidence="8 10" id="KW-0520">NAD</keyword>
<comment type="pathway">
    <text evidence="2 10">Cofactor biosynthesis; NAD(+) biosynthesis; deamido-NAD(+) from nicotinate D-ribonucleotide: step 1/1.</text>
</comment>
<reference evidence="12 13" key="1">
    <citation type="submission" date="2016-10" db="EMBL/GenBank/DDBJ databases">
        <authorList>
            <person name="de Groot N.N."/>
        </authorList>
    </citation>
    <scope>NUCLEOTIDE SEQUENCE [LARGE SCALE GENOMIC DNA]</scope>
    <source>
        <strain evidence="12 13">DSM 1801</strain>
    </source>
</reference>
<dbReference type="HAMAP" id="MF_00244">
    <property type="entry name" value="NaMN_adenylyltr"/>
    <property type="match status" value="1"/>
</dbReference>
<evidence type="ECO:0000256" key="1">
    <source>
        <dbReference type="ARBA" id="ARBA00002324"/>
    </source>
</evidence>